<name>A0AAJ7X1A2_PETMA</name>
<feature type="compositionally biased region" description="Polar residues" evidence="2">
    <location>
        <begin position="589"/>
        <end position="599"/>
    </location>
</feature>
<dbReference type="Pfam" id="PF03359">
    <property type="entry name" value="GKAP"/>
    <property type="match status" value="1"/>
</dbReference>
<dbReference type="RefSeq" id="XP_032817387.1">
    <property type="nucleotide sequence ID" value="XM_032961496.1"/>
</dbReference>
<dbReference type="GO" id="GO:0099572">
    <property type="term" value="C:postsynaptic specialization"/>
    <property type="evidence" value="ECO:0007669"/>
    <property type="project" value="TreeGrafter"/>
</dbReference>
<protein>
    <submittedName>
        <fullName evidence="4">LOW QUALITY PROTEIN: disks large-associated protein 1-like</fullName>
    </submittedName>
</protein>
<reference evidence="4" key="1">
    <citation type="submission" date="2025-08" db="UniProtKB">
        <authorList>
            <consortium name="RefSeq"/>
        </authorList>
    </citation>
    <scope>IDENTIFICATION</scope>
    <source>
        <tissue evidence="4">Sperm</tissue>
    </source>
</reference>
<feature type="region of interest" description="Disordered" evidence="2">
    <location>
        <begin position="184"/>
        <end position="237"/>
    </location>
</feature>
<feature type="region of interest" description="Disordered" evidence="2">
    <location>
        <begin position="573"/>
        <end position="685"/>
    </location>
</feature>
<evidence type="ECO:0000256" key="1">
    <source>
        <dbReference type="ARBA" id="ARBA00008839"/>
    </source>
</evidence>
<feature type="region of interest" description="Disordered" evidence="2">
    <location>
        <begin position="414"/>
        <end position="453"/>
    </location>
</feature>
<dbReference type="GO" id="GO:0023052">
    <property type="term" value="P:signaling"/>
    <property type="evidence" value="ECO:0007669"/>
    <property type="project" value="InterPro"/>
</dbReference>
<dbReference type="PANTHER" id="PTHR12353">
    <property type="entry name" value="DISKS LARGE-ASSOCIATED PROTEIN DAP SAP90/PSD-95-ASSOCIATED PROTEIN"/>
    <property type="match status" value="1"/>
</dbReference>
<comment type="similarity">
    <text evidence="1">Belongs to the SAPAP family.</text>
</comment>
<evidence type="ECO:0000256" key="2">
    <source>
        <dbReference type="SAM" id="MobiDB-lite"/>
    </source>
</evidence>
<proteinExistence type="inferred from homology"/>
<dbReference type="GO" id="GO:0060090">
    <property type="term" value="F:molecular adaptor activity"/>
    <property type="evidence" value="ECO:0007669"/>
    <property type="project" value="TreeGrafter"/>
</dbReference>
<keyword evidence="3" id="KW-1185">Reference proteome</keyword>
<dbReference type="PANTHER" id="PTHR12353:SF31">
    <property type="entry name" value="LD44824P"/>
    <property type="match status" value="1"/>
</dbReference>
<organism evidence="3 4">
    <name type="scientific">Petromyzon marinus</name>
    <name type="common">Sea lamprey</name>
    <dbReference type="NCBI Taxonomy" id="7757"/>
    <lineage>
        <taxon>Eukaryota</taxon>
        <taxon>Metazoa</taxon>
        <taxon>Chordata</taxon>
        <taxon>Craniata</taxon>
        <taxon>Vertebrata</taxon>
        <taxon>Cyclostomata</taxon>
        <taxon>Hyperoartia</taxon>
        <taxon>Petromyzontiformes</taxon>
        <taxon>Petromyzontidae</taxon>
        <taxon>Petromyzon</taxon>
    </lineage>
</organism>
<dbReference type="KEGG" id="pmrn:116946527"/>
<evidence type="ECO:0000313" key="4">
    <source>
        <dbReference type="RefSeq" id="XP_032817387.1"/>
    </source>
</evidence>
<feature type="region of interest" description="Disordered" evidence="2">
    <location>
        <begin position="821"/>
        <end position="878"/>
    </location>
</feature>
<dbReference type="InterPro" id="IPR005026">
    <property type="entry name" value="SAPAP"/>
</dbReference>
<accession>A0AAJ7X1A2</accession>
<dbReference type="AlphaFoldDB" id="A0AAJ7X1A2"/>
<feature type="compositionally biased region" description="Basic residues" evidence="2">
    <location>
        <begin position="209"/>
        <end position="225"/>
    </location>
</feature>
<feature type="compositionally biased region" description="Basic and acidic residues" evidence="2">
    <location>
        <begin position="1042"/>
        <end position="1051"/>
    </location>
</feature>
<dbReference type="GO" id="GO:0098978">
    <property type="term" value="C:glutamatergic synapse"/>
    <property type="evidence" value="ECO:0007669"/>
    <property type="project" value="TreeGrafter"/>
</dbReference>
<feature type="compositionally biased region" description="Low complexity" evidence="2">
    <location>
        <begin position="842"/>
        <end position="861"/>
    </location>
</feature>
<feature type="region of interest" description="Disordered" evidence="2">
    <location>
        <begin position="1015"/>
        <end position="1051"/>
    </location>
</feature>
<sequence>MKSLANTRGIMQLGPAAATNTFLHHDCRVHHDHVHQQPSHCCQEGMHGPCLVGPVDLCQGGDPHRSGYAPRNSIHSECQLVPTTSLPEPLSSSTFPRMHCPPSYYEGPEECVPFGPPPGRVNRIPPGLIDQFERQLPLHRDGFLTLQYQRTMTEHRSDSPGKIRHLVHSVQKLFTKSHSLEGAAAKSKLHGAGSVVKHHHHHQNDQTHHGRHHGKRSKSRDRGKPRTPQAGWWSSDDNLDSESLCHGPVVPARYAEFPLPPPRYQLESSHSLPEQALKASKSNEDIVKCPTCVSLQAVPEGRFVKHSSWSSLTVSQAREVYSKAAMNVDKIRERPPTFKPEVPRKPPELAWRVSEPPLRRLPPPELPWKPHPEMTRKVTIDKSPHYLQVPKEEWNVGKEDEIPCRRMRSGSYIKAMGDEDSGGESDSPKVSPKGASRRESYLKATGQRTMSEHAADRYRSRNESYLRAVSTVSQASCVSQFETVCESVFSEMESQAMEALDLPGCFRSRSHSYLRAIQEGYADGSDGISIRSGSPPPPMTAISTIRASAGACYQPARTSQQICHTAVTTITTFKKPPPIPPRSAKPMISVTTQSSTESAQDAYLEPAGAGKRRNGAAATALQPVPRQRPGIRADRAGPGAGRPSPLQRTVLPRADQALPGGPAGATPCSEWGQQNYSNSSDSLDSAKALSVAMEAAAAQKHGPGEHREKEQPEVTLVVAEPLPTRCLSIGIQVDGPEPVPEAEKETKILSRFQSIGIQVEEERRLGRLGRSNSVSASVQADLEPEGYYAADEGGGIARDKDGSCRGGAAAAALLRDGRVHALRPARRDAPPGERAERRLPTRVRPLAPAGGPRRPAGGSAAPAPPEVRMSSVGDSRSAAAAAGREPLMLLLAAPRASAGRRDGTWFLKLLQAERERMESWCQQMENDAEENDLPEDILGKIRSAVGSARLLMCQKFQQFQGLCHENLNPTADPHPTSQDLAGFWDMLQLAIEDVGMKFGELQQLKVNQWKEADAEEVQEEQQLPPPMSRKPSRARSTLYRQKSAEAADRQRVEARKRLLAAKRAASMRQNSATESADSIEIYIPEAQTRL</sequence>
<feature type="compositionally biased region" description="Basic and acidic residues" evidence="2">
    <location>
        <begin position="821"/>
        <end position="839"/>
    </location>
</feature>
<dbReference type="Proteomes" id="UP001318040">
    <property type="component" value="Chromosome 27"/>
</dbReference>
<gene>
    <name evidence="4" type="primary">LOC116946527</name>
</gene>
<evidence type="ECO:0000313" key="3">
    <source>
        <dbReference type="Proteomes" id="UP001318040"/>
    </source>
</evidence>